<dbReference type="GO" id="GO:0005518">
    <property type="term" value="F:collagen binding"/>
    <property type="evidence" value="ECO:0007669"/>
    <property type="project" value="TreeGrafter"/>
</dbReference>
<dbReference type="Gene3D" id="3.30.60.30">
    <property type="match status" value="1"/>
</dbReference>
<reference evidence="5" key="1">
    <citation type="submission" date="2020-07" db="EMBL/GenBank/DDBJ databases">
        <authorList>
            <person name="Nazaruddin N."/>
        </authorList>
    </citation>
    <scope>NUCLEOTIDE SEQUENCE</scope>
</reference>
<dbReference type="InterPro" id="IPR036058">
    <property type="entry name" value="Kazal_dom_sf"/>
</dbReference>
<evidence type="ECO:0000256" key="1">
    <source>
        <dbReference type="ARBA" id="ARBA00022729"/>
    </source>
</evidence>
<sequence>MQVRVFPPDGLDIRLVANRMSRGKKLRSHFASGNTKRLHEKLLMLEAQTLNDGSQRMSLLLARFGFEPCEKTYCSWGATCAVLENGKPLCQCPTDCPSTSELVCGSDNVTYTNYCHLRKTSCFEKRTVRVKNQGVCGECRSLLRVTAIRRDL</sequence>
<dbReference type="GO" id="GO:0050840">
    <property type="term" value="F:extracellular matrix binding"/>
    <property type="evidence" value="ECO:0007669"/>
    <property type="project" value="TreeGrafter"/>
</dbReference>
<dbReference type="GO" id="GO:0005509">
    <property type="term" value="F:calcium ion binding"/>
    <property type="evidence" value="ECO:0007669"/>
    <property type="project" value="TreeGrafter"/>
</dbReference>
<dbReference type="OrthoDB" id="126772at2759"/>
<gene>
    <name evidence="5" type="ORF">MHI_LOCUS628982</name>
</gene>
<evidence type="ECO:0000256" key="2">
    <source>
        <dbReference type="ARBA" id="ARBA00023157"/>
    </source>
</evidence>
<dbReference type="PROSITE" id="PS51465">
    <property type="entry name" value="KAZAL_2"/>
    <property type="match status" value="1"/>
</dbReference>
<dbReference type="Proteomes" id="UP000752696">
    <property type="component" value="Unassembled WGS sequence"/>
</dbReference>
<dbReference type="InterPro" id="IPR002350">
    <property type="entry name" value="Kazal_dom"/>
</dbReference>
<dbReference type="GO" id="GO:0005615">
    <property type="term" value="C:extracellular space"/>
    <property type="evidence" value="ECO:0007669"/>
    <property type="project" value="TreeGrafter"/>
</dbReference>
<evidence type="ECO:0000256" key="3">
    <source>
        <dbReference type="ARBA" id="ARBA00023180"/>
    </source>
</evidence>
<dbReference type="PANTHER" id="PTHR13866">
    <property type="entry name" value="SPARC OSTEONECTIN"/>
    <property type="match status" value="1"/>
</dbReference>
<name>A0A6V7HB34_9HYME</name>
<proteinExistence type="predicted"/>
<evidence type="ECO:0000259" key="4">
    <source>
        <dbReference type="PROSITE" id="PS51465"/>
    </source>
</evidence>
<keyword evidence="1" id="KW-0732">Signal</keyword>
<keyword evidence="2" id="KW-1015">Disulfide bond</keyword>
<keyword evidence="6" id="KW-1185">Reference proteome</keyword>
<dbReference type="Pfam" id="PF07648">
    <property type="entry name" value="Kazal_2"/>
    <property type="match status" value="1"/>
</dbReference>
<dbReference type="AlphaFoldDB" id="A0A6V7HB34"/>
<feature type="domain" description="Kazal-like" evidence="4">
    <location>
        <begin position="84"/>
        <end position="138"/>
    </location>
</feature>
<accession>A0A6V7HB34</accession>
<dbReference type="PANTHER" id="PTHR13866:SF29">
    <property type="entry name" value="FOLLISTATIN"/>
    <property type="match status" value="1"/>
</dbReference>
<comment type="caution">
    <text evidence="5">The sequence shown here is derived from an EMBL/GenBank/DDBJ whole genome shotgun (WGS) entry which is preliminary data.</text>
</comment>
<evidence type="ECO:0000313" key="6">
    <source>
        <dbReference type="Proteomes" id="UP000752696"/>
    </source>
</evidence>
<evidence type="ECO:0000313" key="5">
    <source>
        <dbReference type="EMBL" id="CAD1476240.1"/>
    </source>
</evidence>
<dbReference type="SMART" id="SM00280">
    <property type="entry name" value="KAZAL"/>
    <property type="match status" value="1"/>
</dbReference>
<dbReference type="FunFam" id="3.30.60.30:FF:000024">
    <property type="entry name" value="Transmembrane agrin"/>
    <property type="match status" value="1"/>
</dbReference>
<organism evidence="5 6">
    <name type="scientific">Heterotrigona itama</name>
    <dbReference type="NCBI Taxonomy" id="395501"/>
    <lineage>
        <taxon>Eukaryota</taxon>
        <taxon>Metazoa</taxon>
        <taxon>Ecdysozoa</taxon>
        <taxon>Arthropoda</taxon>
        <taxon>Hexapoda</taxon>
        <taxon>Insecta</taxon>
        <taxon>Pterygota</taxon>
        <taxon>Neoptera</taxon>
        <taxon>Endopterygota</taxon>
        <taxon>Hymenoptera</taxon>
        <taxon>Apocrita</taxon>
        <taxon>Aculeata</taxon>
        <taxon>Apoidea</taxon>
        <taxon>Anthophila</taxon>
        <taxon>Apidae</taxon>
        <taxon>Heterotrigona</taxon>
    </lineage>
</organism>
<dbReference type="EMBL" id="CAJDYZ010009146">
    <property type="protein sequence ID" value="CAD1476240.1"/>
    <property type="molecule type" value="Genomic_DNA"/>
</dbReference>
<protein>
    <recommendedName>
        <fullName evidence="4">Kazal-like domain-containing protein</fullName>
    </recommendedName>
</protein>
<dbReference type="SUPFAM" id="SSF100895">
    <property type="entry name" value="Kazal-type serine protease inhibitors"/>
    <property type="match status" value="1"/>
</dbReference>
<keyword evidence="3" id="KW-0325">Glycoprotein</keyword>